<dbReference type="RefSeq" id="WP_132922429.1">
    <property type="nucleotide sequence ID" value="NZ_SJOI01000001.1"/>
</dbReference>
<evidence type="ECO:0000313" key="2">
    <source>
        <dbReference type="Proteomes" id="UP000294555"/>
    </source>
</evidence>
<proteinExistence type="predicted"/>
<protein>
    <submittedName>
        <fullName evidence="1">Uncharacterized protein</fullName>
    </submittedName>
</protein>
<evidence type="ECO:0000313" key="1">
    <source>
        <dbReference type="EMBL" id="TCL03574.1"/>
    </source>
</evidence>
<keyword evidence="2" id="KW-1185">Reference proteome</keyword>
<dbReference type="AlphaFoldDB" id="A0A4R1N8D7"/>
<accession>A0A4R1N8D7</accession>
<comment type="caution">
    <text evidence="1">The sequence shown here is derived from an EMBL/GenBank/DDBJ whole genome shotgun (WGS) entry which is preliminary data.</text>
</comment>
<dbReference type="EMBL" id="SJOI01000001">
    <property type="protein sequence ID" value="TCL03574.1"/>
    <property type="molecule type" value="Genomic_DNA"/>
</dbReference>
<reference evidence="1 2" key="1">
    <citation type="submission" date="2019-02" db="EMBL/GenBank/DDBJ databases">
        <title>Investigation of anaerobic lignin degradation for improved lignocellulosic biofuels.</title>
        <authorList>
            <person name="Deangelis K."/>
        </authorList>
    </citation>
    <scope>NUCLEOTIDE SEQUENCE [LARGE SCALE GENOMIC DNA]</scope>
    <source>
        <strain evidence="1 2">159R</strain>
    </source>
</reference>
<dbReference type="Proteomes" id="UP000294555">
    <property type="component" value="Unassembled WGS sequence"/>
</dbReference>
<gene>
    <name evidence="1" type="ORF">EZJ58_1649</name>
</gene>
<name>A0A4R1N8D7_9GAMM</name>
<organism evidence="1 2">
    <name type="scientific">Sodalis ligni</name>
    <dbReference type="NCBI Taxonomy" id="2697027"/>
    <lineage>
        <taxon>Bacteria</taxon>
        <taxon>Pseudomonadati</taxon>
        <taxon>Pseudomonadota</taxon>
        <taxon>Gammaproteobacteria</taxon>
        <taxon>Enterobacterales</taxon>
        <taxon>Bruguierivoracaceae</taxon>
        <taxon>Sodalis</taxon>
    </lineage>
</organism>
<sequence length="110" mass="12241">MLPLRSGRSDFWAGLVQTGLRMLAKRTAPPSGTAGRVVRRYRLSREASLVPFDGCGGFIPLSDGVEHTYFLEVSLDGRLYLLETDERRYELAAVGDSISPREVSARRSPR</sequence>